<reference evidence="2" key="1">
    <citation type="submission" date="2023-10" db="EMBL/GenBank/DDBJ databases">
        <title>Genome assemblies of two species of porcelain crab, Petrolisthes cinctipes and Petrolisthes manimaculis (Anomura: Porcellanidae).</title>
        <authorList>
            <person name="Angst P."/>
        </authorList>
    </citation>
    <scope>NUCLEOTIDE SEQUENCE</scope>
    <source>
        <strain evidence="2">PB745_01</strain>
        <tissue evidence="2">Gill</tissue>
    </source>
</reference>
<gene>
    <name evidence="2" type="ORF">Pcinc_036470</name>
</gene>
<feature type="non-terminal residue" evidence="2">
    <location>
        <position position="1"/>
    </location>
</feature>
<evidence type="ECO:0008006" key="4">
    <source>
        <dbReference type="Google" id="ProtNLM"/>
    </source>
</evidence>
<keyword evidence="3" id="KW-1185">Reference proteome</keyword>
<feature type="compositionally biased region" description="Pro residues" evidence="1">
    <location>
        <begin position="349"/>
        <end position="358"/>
    </location>
</feature>
<evidence type="ECO:0000256" key="1">
    <source>
        <dbReference type="SAM" id="MobiDB-lite"/>
    </source>
</evidence>
<dbReference type="AlphaFoldDB" id="A0AAE1BUQ4"/>
<accession>A0AAE1BUQ4</accession>
<dbReference type="Proteomes" id="UP001286313">
    <property type="component" value="Unassembled WGS sequence"/>
</dbReference>
<feature type="region of interest" description="Disordered" evidence="1">
    <location>
        <begin position="342"/>
        <end position="369"/>
    </location>
</feature>
<organism evidence="2 3">
    <name type="scientific">Petrolisthes cinctipes</name>
    <name type="common">Flat porcelain crab</name>
    <dbReference type="NCBI Taxonomy" id="88211"/>
    <lineage>
        <taxon>Eukaryota</taxon>
        <taxon>Metazoa</taxon>
        <taxon>Ecdysozoa</taxon>
        <taxon>Arthropoda</taxon>
        <taxon>Crustacea</taxon>
        <taxon>Multicrustacea</taxon>
        <taxon>Malacostraca</taxon>
        <taxon>Eumalacostraca</taxon>
        <taxon>Eucarida</taxon>
        <taxon>Decapoda</taxon>
        <taxon>Pleocyemata</taxon>
        <taxon>Anomura</taxon>
        <taxon>Galatheoidea</taxon>
        <taxon>Porcellanidae</taxon>
        <taxon>Petrolisthes</taxon>
    </lineage>
</organism>
<name>A0AAE1BUQ4_PETCI</name>
<sequence length="650" mass="71080">VKRELENSLSASPSPANYTSLYDKENYPTRRSQALHNKGAAVTGKLEVRLIGVQDLLEDVPGRSRRDSHSAPSDLKSFMKGVTKSSKSYSVKDEISNDVMAVLKLDNNKVVGQTSWKPCSQSAWDQRFSIDLEKSRDLEIDIYWRDWRSLCAVKFLRLEEFIDDVRHGMALQLEPKGLLFTEIKFLNPMISRKPKLQRQKKLFMQKGKVLRPNQMNINVAAWGRLIKNIQPTPHDPSHSGTSTPSAPTPITPGPRLRLDFDENEKTPGEERHCRPLAMPEVRPLSPSPAMLHTPPPPPSITHGTPQPAPPLLPVTHHLQFHPSSPTLAQPPTIHPAHSVTVQVTKRPTSTPPPPPPRPHSGGTVTITVPASPVEPDVKASTSFTFYHPYHTPTMTQEAVGPPRVTSGLPLTSLLGLASAGQCHPPGSPTQQPPQSHPVSPLPPATSSASHPLPLFSLPLLPLYLSPVFSLPSLPPPPTSTSHLYLPPFFLPSLPPPLLPPPFSLPPFSLPPFSLPPFSLPPFSLPSLPSPPFSSPSHLYLPPLLFSLPLLPSPPPLFSLPLLPSPPPLFSLPLLPLPSPSSTPHVYLFPVFSLPLLPLSRLLPPISTSPTSSPFPSTSPTSSPSHFYLSPVFFLPLYLHAPYPFPSLPFP</sequence>
<proteinExistence type="predicted"/>
<evidence type="ECO:0000313" key="3">
    <source>
        <dbReference type="Proteomes" id="UP001286313"/>
    </source>
</evidence>
<evidence type="ECO:0000313" key="2">
    <source>
        <dbReference type="EMBL" id="KAK3857266.1"/>
    </source>
</evidence>
<feature type="compositionally biased region" description="Pro residues" evidence="1">
    <location>
        <begin position="425"/>
        <end position="443"/>
    </location>
</feature>
<feature type="region of interest" description="Disordered" evidence="1">
    <location>
        <begin position="229"/>
        <end position="307"/>
    </location>
</feature>
<dbReference type="EMBL" id="JAWQEG010005646">
    <property type="protein sequence ID" value="KAK3857266.1"/>
    <property type="molecule type" value="Genomic_DNA"/>
</dbReference>
<dbReference type="InterPro" id="IPR035892">
    <property type="entry name" value="C2_domain_sf"/>
</dbReference>
<feature type="compositionally biased region" description="Polar residues" evidence="1">
    <location>
        <begin position="7"/>
        <end position="20"/>
    </location>
</feature>
<comment type="caution">
    <text evidence="2">The sequence shown here is derived from an EMBL/GenBank/DDBJ whole genome shotgun (WGS) entry which is preliminary data.</text>
</comment>
<dbReference type="SUPFAM" id="SSF49562">
    <property type="entry name" value="C2 domain (Calcium/lipid-binding domain, CaLB)"/>
    <property type="match status" value="1"/>
</dbReference>
<feature type="compositionally biased region" description="Basic and acidic residues" evidence="1">
    <location>
        <begin position="256"/>
        <end position="273"/>
    </location>
</feature>
<feature type="region of interest" description="Disordered" evidence="1">
    <location>
        <begin position="416"/>
        <end position="445"/>
    </location>
</feature>
<feature type="region of interest" description="Disordered" evidence="1">
    <location>
        <begin position="1"/>
        <end position="22"/>
    </location>
</feature>
<protein>
    <recommendedName>
        <fullName evidence="4">C2 domain-containing protein</fullName>
    </recommendedName>
</protein>